<dbReference type="Pfam" id="PF12146">
    <property type="entry name" value="Hydrolase_4"/>
    <property type="match status" value="1"/>
</dbReference>
<comment type="caution">
    <text evidence="3">The sequence shown here is derived from an EMBL/GenBank/DDBJ whole genome shotgun (WGS) entry which is preliminary data.</text>
</comment>
<accession>A0AAV5TNX2</accession>
<keyword evidence="4" id="KW-1185">Reference proteome</keyword>
<dbReference type="GO" id="GO:0008474">
    <property type="term" value="F:palmitoyl-(protein) hydrolase activity"/>
    <property type="evidence" value="ECO:0007669"/>
    <property type="project" value="UniProtKB-EC"/>
</dbReference>
<dbReference type="InterPro" id="IPR052382">
    <property type="entry name" value="ABHD10_acyl-thioesterase"/>
</dbReference>
<dbReference type="SUPFAM" id="SSF53474">
    <property type="entry name" value="alpha/beta-Hydrolases"/>
    <property type="match status" value="1"/>
</dbReference>
<dbReference type="PANTHER" id="PTHR16138">
    <property type="entry name" value="MYCOPHENOLIC ACID ACYL-GLUCURONIDE ESTERASE, MITOCHONDRIAL"/>
    <property type="match status" value="1"/>
</dbReference>
<dbReference type="Proteomes" id="UP001432027">
    <property type="component" value="Unassembled WGS sequence"/>
</dbReference>
<evidence type="ECO:0000313" key="3">
    <source>
        <dbReference type="EMBL" id="GMS96118.1"/>
    </source>
</evidence>
<gene>
    <name evidence="3" type="ORF">PENTCL1PPCAC_18293</name>
</gene>
<dbReference type="EMBL" id="BTSX01000004">
    <property type="protein sequence ID" value="GMS96118.1"/>
    <property type="molecule type" value="Genomic_DNA"/>
</dbReference>
<dbReference type="InterPro" id="IPR022742">
    <property type="entry name" value="Hydrolase_4"/>
</dbReference>
<dbReference type="InterPro" id="IPR029058">
    <property type="entry name" value="AB_hydrolase_fold"/>
</dbReference>
<sequence length="275" mass="30747">FHSTFVLKSTIDPCGLFLSPLRSLQSLSSIHSLSNTSSTPQSMRILFCHGLGSSTRNRVSQQLTKLFDGTEHQFEAVQYPSPCPCWRVNDWLKTIEEKLNGKNTVIVAQSAGAHPVLNATIKHPNKVKGLFLLSPGFDVDFAYVDKVIPGAMERLKKGERLVHPASRNGEEALVDMEGFLQFRETCVSTHDGDLPIHCPVTVVHGTNDELVPYGNSIRLLMKLSSKDIHMRDVPGGTHFLSMDDDIVREEFEKFCIKMGIFKEVEKKVEKLRAKA</sequence>
<evidence type="ECO:0000259" key="2">
    <source>
        <dbReference type="Pfam" id="PF12146"/>
    </source>
</evidence>
<reference evidence="3" key="1">
    <citation type="submission" date="2023-10" db="EMBL/GenBank/DDBJ databases">
        <title>Genome assembly of Pristionchus species.</title>
        <authorList>
            <person name="Yoshida K."/>
            <person name="Sommer R.J."/>
        </authorList>
    </citation>
    <scope>NUCLEOTIDE SEQUENCE</scope>
    <source>
        <strain evidence="3">RS0144</strain>
    </source>
</reference>
<proteinExistence type="predicted"/>
<feature type="non-terminal residue" evidence="3">
    <location>
        <position position="1"/>
    </location>
</feature>
<dbReference type="GO" id="GO:0102390">
    <property type="term" value="F:mycophenolic acid acyl-glucuronide esterase activity"/>
    <property type="evidence" value="ECO:0007669"/>
    <property type="project" value="UniProtKB-EC"/>
</dbReference>
<name>A0AAV5TNX2_9BILA</name>
<protein>
    <recommendedName>
        <fullName evidence="2">Serine aminopeptidase S33 domain-containing protein</fullName>
    </recommendedName>
</protein>
<feature type="domain" description="Serine aminopeptidase S33" evidence="2">
    <location>
        <begin position="92"/>
        <end position="244"/>
    </location>
</feature>
<evidence type="ECO:0000256" key="1">
    <source>
        <dbReference type="ARBA" id="ARBA00022801"/>
    </source>
</evidence>
<evidence type="ECO:0000313" key="4">
    <source>
        <dbReference type="Proteomes" id="UP001432027"/>
    </source>
</evidence>
<dbReference type="GO" id="GO:0004553">
    <property type="term" value="F:hydrolase activity, hydrolyzing O-glycosyl compounds"/>
    <property type="evidence" value="ECO:0007669"/>
    <property type="project" value="TreeGrafter"/>
</dbReference>
<dbReference type="AlphaFoldDB" id="A0AAV5TNX2"/>
<organism evidence="3 4">
    <name type="scientific">Pristionchus entomophagus</name>
    <dbReference type="NCBI Taxonomy" id="358040"/>
    <lineage>
        <taxon>Eukaryota</taxon>
        <taxon>Metazoa</taxon>
        <taxon>Ecdysozoa</taxon>
        <taxon>Nematoda</taxon>
        <taxon>Chromadorea</taxon>
        <taxon>Rhabditida</taxon>
        <taxon>Rhabditina</taxon>
        <taxon>Diplogasteromorpha</taxon>
        <taxon>Diplogasteroidea</taxon>
        <taxon>Neodiplogasteridae</taxon>
        <taxon>Pristionchus</taxon>
    </lineage>
</organism>
<dbReference type="PANTHER" id="PTHR16138:SF7">
    <property type="entry name" value="PALMITOYL-PROTEIN THIOESTERASE ABHD10, MITOCHONDRIAL"/>
    <property type="match status" value="1"/>
</dbReference>
<dbReference type="Gene3D" id="3.40.50.1820">
    <property type="entry name" value="alpha/beta hydrolase"/>
    <property type="match status" value="1"/>
</dbReference>
<dbReference type="GO" id="GO:0005739">
    <property type="term" value="C:mitochondrion"/>
    <property type="evidence" value="ECO:0007669"/>
    <property type="project" value="UniProtKB-SubCell"/>
</dbReference>
<keyword evidence="1" id="KW-0378">Hydrolase</keyword>